<comment type="caution">
    <text evidence="1">The sequence shown here is derived from an EMBL/GenBank/DDBJ whole genome shotgun (WGS) entry which is preliminary data.</text>
</comment>
<gene>
    <name evidence="1" type="ORF">L6452_21877</name>
</gene>
<dbReference type="EMBL" id="CM042053">
    <property type="protein sequence ID" value="KAI3714915.1"/>
    <property type="molecule type" value="Genomic_DNA"/>
</dbReference>
<accession>A0ACB9AZ55</accession>
<reference evidence="2" key="1">
    <citation type="journal article" date="2022" name="Mol. Ecol. Resour.">
        <title>The genomes of chicory, endive, great burdock and yacon provide insights into Asteraceae palaeo-polyploidization history and plant inulin production.</title>
        <authorList>
            <person name="Fan W."/>
            <person name="Wang S."/>
            <person name="Wang H."/>
            <person name="Wang A."/>
            <person name="Jiang F."/>
            <person name="Liu H."/>
            <person name="Zhao H."/>
            <person name="Xu D."/>
            <person name="Zhang Y."/>
        </authorList>
    </citation>
    <scope>NUCLEOTIDE SEQUENCE [LARGE SCALE GENOMIC DNA]</scope>
    <source>
        <strain evidence="2">cv. Niubang</strain>
    </source>
</reference>
<protein>
    <submittedName>
        <fullName evidence="1">Uncharacterized protein</fullName>
    </submittedName>
</protein>
<evidence type="ECO:0000313" key="1">
    <source>
        <dbReference type="EMBL" id="KAI3714915.1"/>
    </source>
</evidence>
<reference evidence="1 2" key="2">
    <citation type="journal article" date="2022" name="Mol. Ecol. Resour.">
        <title>The genomes of chicory, endive, great burdock and yacon provide insights into Asteraceae paleo-polyploidization history and plant inulin production.</title>
        <authorList>
            <person name="Fan W."/>
            <person name="Wang S."/>
            <person name="Wang H."/>
            <person name="Wang A."/>
            <person name="Jiang F."/>
            <person name="Liu H."/>
            <person name="Zhao H."/>
            <person name="Xu D."/>
            <person name="Zhang Y."/>
        </authorList>
    </citation>
    <scope>NUCLEOTIDE SEQUENCE [LARGE SCALE GENOMIC DNA]</scope>
    <source>
        <strain evidence="2">cv. Niubang</strain>
    </source>
</reference>
<name>A0ACB9AZ55_ARCLA</name>
<sequence>MASLNPFSLPNSGDKSWVDHISKTLKSQLAVTIDTPPVSIFEIPKTLKAETLEAYTPQRIGLGPNHHFQSELYQKMEQNKLTAVKRVLSSHQIVDHQDQVVEKVREIIPIICACYDLYLDVDDDTLAWLFAIDGLFLLDHLGAFSDHQFGIEAKDLIMLENQIPLIVLKEIQKAILNEYDHIQEDNLESKLQFFCKSHSPFLLSPKKVDFSRVNHILDYMYHSIVNNETWISREVNFTNPESGSLEKAAQVELLEAFIQMAKLIPGAKPFLEIIESIRKDLFDSMEKKPMVEEIKVPSVSELRQIAGVKFRLSPGNKGIRNINFVMEKERSCYLPLITLNIDSEVILRNLVAYEQLMAKNSFAAGYGLELTEYVDFMCGIIDTAKDVRLLRKEKIIEGDLGDEEIVKLFNGIRRSQGKMSVESDLRKIVDELNKVYESMPSVWVQRMAEKQVRGSAKAITYLVSISSTLILIREVYSKVYGSNPPHMMLIRFLSEQIESFSSLIQ</sequence>
<proteinExistence type="predicted"/>
<evidence type="ECO:0000313" key="2">
    <source>
        <dbReference type="Proteomes" id="UP001055879"/>
    </source>
</evidence>
<dbReference type="Proteomes" id="UP001055879">
    <property type="component" value="Linkage Group LG07"/>
</dbReference>
<keyword evidence="2" id="KW-1185">Reference proteome</keyword>
<organism evidence="1 2">
    <name type="scientific">Arctium lappa</name>
    <name type="common">Greater burdock</name>
    <name type="synonym">Lappa major</name>
    <dbReference type="NCBI Taxonomy" id="4217"/>
    <lineage>
        <taxon>Eukaryota</taxon>
        <taxon>Viridiplantae</taxon>
        <taxon>Streptophyta</taxon>
        <taxon>Embryophyta</taxon>
        <taxon>Tracheophyta</taxon>
        <taxon>Spermatophyta</taxon>
        <taxon>Magnoliopsida</taxon>
        <taxon>eudicotyledons</taxon>
        <taxon>Gunneridae</taxon>
        <taxon>Pentapetalae</taxon>
        <taxon>asterids</taxon>
        <taxon>campanulids</taxon>
        <taxon>Asterales</taxon>
        <taxon>Asteraceae</taxon>
        <taxon>Carduoideae</taxon>
        <taxon>Cardueae</taxon>
        <taxon>Arctiinae</taxon>
        <taxon>Arctium</taxon>
    </lineage>
</organism>